<reference evidence="2 3" key="1">
    <citation type="journal article" date="2013" name="Genome Announc.">
        <title>Draft Genome Sequence of 'Candidatus Halobonum tyrrellensis' Strain G22, Isolated from the Hypersaline Waters of Lake Tyrrell, Australia.</title>
        <authorList>
            <person name="Ugalde J.A."/>
            <person name="Narasingarao P."/>
            <person name="Kuo S."/>
            <person name="Podell S."/>
            <person name="Allen E.E."/>
        </authorList>
    </citation>
    <scope>NUCLEOTIDE SEQUENCE [LARGE SCALE GENOMIC DNA]</scope>
    <source>
        <strain evidence="2 3">G22</strain>
    </source>
</reference>
<dbReference type="eggNOG" id="arCOG06291">
    <property type="taxonomic scope" value="Archaea"/>
</dbReference>
<protein>
    <submittedName>
        <fullName evidence="2">Uncharacterized protein</fullName>
    </submittedName>
</protein>
<name>V4IXG3_9EURY</name>
<evidence type="ECO:0000313" key="3">
    <source>
        <dbReference type="Proteomes" id="UP000017840"/>
    </source>
</evidence>
<dbReference type="STRING" id="1324957.K933_12046"/>
<dbReference type="Proteomes" id="UP000017840">
    <property type="component" value="Unassembled WGS sequence"/>
</dbReference>
<keyword evidence="3" id="KW-1185">Reference proteome</keyword>
<dbReference type="EMBL" id="ASGZ01000042">
    <property type="protein sequence ID" value="ESP87842.1"/>
    <property type="molecule type" value="Genomic_DNA"/>
</dbReference>
<proteinExistence type="predicted"/>
<dbReference type="PATRIC" id="fig|1324957.4.peg.2446"/>
<gene>
    <name evidence="2" type="ORF">K933_12046</name>
</gene>
<feature type="region of interest" description="Disordered" evidence="1">
    <location>
        <begin position="168"/>
        <end position="190"/>
    </location>
</feature>
<organism evidence="2 3">
    <name type="scientific">Candidatus Halobonum tyrrellensis G22</name>
    <dbReference type="NCBI Taxonomy" id="1324957"/>
    <lineage>
        <taxon>Archaea</taxon>
        <taxon>Methanobacteriati</taxon>
        <taxon>Methanobacteriota</taxon>
        <taxon>Stenosarchaea group</taxon>
        <taxon>Halobacteria</taxon>
        <taxon>Halobacteriales</taxon>
        <taxon>Haloferacaceae</taxon>
        <taxon>Candidatus Halobonum</taxon>
    </lineage>
</organism>
<evidence type="ECO:0000256" key="1">
    <source>
        <dbReference type="SAM" id="MobiDB-lite"/>
    </source>
</evidence>
<dbReference type="InterPro" id="IPR055708">
    <property type="entry name" value="DUF7284"/>
</dbReference>
<evidence type="ECO:0000313" key="2">
    <source>
        <dbReference type="EMBL" id="ESP87842.1"/>
    </source>
</evidence>
<dbReference type="AlphaFoldDB" id="V4IXG3"/>
<dbReference type="Pfam" id="PF23955">
    <property type="entry name" value="DUF7284"/>
    <property type="match status" value="1"/>
</dbReference>
<comment type="caution">
    <text evidence="2">The sequence shown here is derived from an EMBL/GenBank/DDBJ whole genome shotgun (WGS) entry which is preliminary data.</text>
</comment>
<accession>V4IXG3</accession>
<sequence length="293" mass="30173">MVVTSTTLDAALCLLLVSAAAVTVVGVPSGTAPDPTSPDRADAVAELVSATTANVSYSLAPGAEAAGLDRTGGPEFNRVAHGTLADLLARAAFRNASVDGAPLVRTDADFRRAVRAAVARALPARTQVVARWQPYPGAHLGGRVAVGPAPPADTTVHAARVTVPLGAFPDRSRTERPAEATPEAPAAFDRTANATADRLVAGMFPASELRFALHGDAPLPGLVEHRYRRADAAYGTDASAALDDGPRAANARLRPAVAARVETDLRARFDSPDAAASSVDPDRAVVVVRTWSA</sequence>